<dbReference type="GO" id="GO:0000981">
    <property type="term" value="F:DNA-binding transcription factor activity, RNA polymerase II-specific"/>
    <property type="evidence" value="ECO:0000318"/>
    <property type="project" value="GO_Central"/>
</dbReference>
<evidence type="ECO:0000256" key="9">
    <source>
        <dbReference type="ARBA" id="ARBA00023163"/>
    </source>
</evidence>
<dbReference type="InParanoid" id="T1EE77"/>
<evidence type="ECO:0000259" key="13">
    <source>
        <dbReference type="Pfam" id="PF00870"/>
    </source>
</evidence>
<evidence type="ECO:0000256" key="6">
    <source>
        <dbReference type="ARBA" id="ARBA00023015"/>
    </source>
</evidence>
<feature type="binding site" evidence="11">
    <location>
        <position position="175"/>
    </location>
    <ligand>
        <name>Zn(2+)</name>
        <dbReference type="ChEBI" id="CHEBI:29105"/>
    </ligand>
</feature>
<dbReference type="PANTHER" id="PTHR11447">
    <property type="entry name" value="CELLULAR TUMOR ANTIGEN P53"/>
    <property type="match status" value="1"/>
</dbReference>
<reference evidence="14 16" key="2">
    <citation type="journal article" date="2013" name="Nature">
        <title>Insights into bilaterian evolution from three spiralian genomes.</title>
        <authorList>
            <person name="Simakov O."/>
            <person name="Marletaz F."/>
            <person name="Cho S.J."/>
            <person name="Edsinger-Gonzales E."/>
            <person name="Havlak P."/>
            <person name="Hellsten U."/>
            <person name="Kuo D.H."/>
            <person name="Larsson T."/>
            <person name="Lv J."/>
            <person name="Arendt D."/>
            <person name="Savage R."/>
            <person name="Osoegawa K."/>
            <person name="de Jong P."/>
            <person name="Grimwood J."/>
            <person name="Chapman J.A."/>
            <person name="Shapiro H."/>
            <person name="Aerts A."/>
            <person name="Otillar R.P."/>
            <person name="Terry A.Y."/>
            <person name="Boore J.L."/>
            <person name="Grigoriev I.V."/>
            <person name="Lindberg D.R."/>
            <person name="Seaver E.C."/>
            <person name="Weisblat D.A."/>
            <person name="Putnam N.H."/>
            <person name="Rokhsar D.S."/>
        </authorList>
    </citation>
    <scope>NUCLEOTIDE SEQUENCE</scope>
</reference>
<dbReference type="GO" id="GO:0005634">
    <property type="term" value="C:nucleus"/>
    <property type="evidence" value="ECO:0000318"/>
    <property type="project" value="GO_Central"/>
</dbReference>
<dbReference type="EnsemblMetazoa" id="HelroT107137">
    <property type="protein sequence ID" value="HelroP107137"/>
    <property type="gene ID" value="HelroG107137"/>
</dbReference>
<keyword evidence="4 11" id="KW-0479">Metal-binding</keyword>
<dbReference type="GO" id="GO:0042981">
    <property type="term" value="P:regulation of apoptotic process"/>
    <property type="evidence" value="ECO:0000318"/>
    <property type="project" value="GO_Central"/>
</dbReference>
<evidence type="ECO:0000256" key="12">
    <source>
        <dbReference type="PIRSR" id="PIRSR602117-2"/>
    </source>
</evidence>
<dbReference type="RefSeq" id="XP_009022946.1">
    <property type="nucleotide sequence ID" value="XM_009024698.1"/>
</dbReference>
<protein>
    <recommendedName>
        <fullName evidence="13">p53 DNA-binding domain-containing protein</fullName>
    </recommendedName>
</protein>
<evidence type="ECO:0000313" key="16">
    <source>
        <dbReference type="Proteomes" id="UP000015101"/>
    </source>
</evidence>
<dbReference type="InterPro" id="IPR008967">
    <property type="entry name" value="p53-like_TF_DNA-bd_sf"/>
</dbReference>
<dbReference type="InterPro" id="IPR002117">
    <property type="entry name" value="p53_tumour_suppressor"/>
</dbReference>
<keyword evidence="16" id="KW-1185">Reference proteome</keyword>
<dbReference type="GO" id="GO:0000785">
    <property type="term" value="C:chromatin"/>
    <property type="evidence" value="ECO:0000318"/>
    <property type="project" value="GO_Central"/>
</dbReference>
<feature type="site" description="Interaction with DNA" evidence="12">
    <location>
        <position position="119"/>
    </location>
</feature>
<dbReference type="STRING" id="6412.T1EE77"/>
<keyword evidence="6" id="KW-0805">Transcription regulation</keyword>
<evidence type="ECO:0000256" key="3">
    <source>
        <dbReference type="ARBA" id="ARBA00022703"/>
    </source>
</evidence>
<evidence type="ECO:0000313" key="15">
    <source>
        <dbReference type="EnsemblMetazoa" id="HelroP107137"/>
    </source>
</evidence>
<keyword evidence="10" id="KW-0539">Nucleus</keyword>
<proteinExistence type="inferred from homology"/>
<evidence type="ECO:0000256" key="11">
    <source>
        <dbReference type="PIRSR" id="PIRSR602117-1"/>
    </source>
</evidence>
<dbReference type="GO" id="GO:0000978">
    <property type="term" value="F:RNA polymerase II cis-regulatory region sequence-specific DNA binding"/>
    <property type="evidence" value="ECO:0000318"/>
    <property type="project" value="GO_Central"/>
</dbReference>
<dbReference type="AlphaFoldDB" id="T1EE77"/>
<feature type="binding site" evidence="11">
    <location>
        <position position="236"/>
    </location>
    <ligand>
        <name>Zn(2+)</name>
        <dbReference type="ChEBI" id="CHEBI:29105"/>
    </ligand>
</feature>
<name>T1EE77_HELRO</name>
<evidence type="ECO:0000256" key="7">
    <source>
        <dbReference type="ARBA" id="ARBA00023125"/>
    </source>
</evidence>
<dbReference type="InterPro" id="IPR012346">
    <property type="entry name" value="p53/RUNT-type_TF_DNA-bd_sf"/>
</dbReference>
<sequence length="344" mass="39227">MIRTFHFQIATRNDSQLRTVKIIEVELTSSQTSNISDLFSSGTYQLMKEEIPSLESHMKLLENDMDENWNAVDLSIKRIDNNDDVESLQEFNSSFLFGEDYDGMHSFKIHFDEPEKITKSMKYTFSKKENMLFAQNGVICDTLVQTSGVVPSSSKLFVSAVYTGSDHQDVPVLRCPHHFTKLDDNSDHFILVNNLKAEYGKYIGAEHNYVAIACKDISGGHSIFTVPLEFTCLSTCMGGIGQKPFKIVFLLVDRGRLLGRKCIPARISRCPGRSRMSAESKYLESNKRKIEMKENNSELLMVPNPKHRRIIQRLLDVLESHSDFDCKCQTDLHLSPGYCILNFQ</sequence>
<evidence type="ECO:0000256" key="2">
    <source>
        <dbReference type="ARBA" id="ARBA00006167"/>
    </source>
</evidence>
<accession>T1EE77</accession>
<dbReference type="GO" id="GO:0045944">
    <property type="term" value="P:positive regulation of transcription by RNA polymerase II"/>
    <property type="evidence" value="ECO:0000318"/>
    <property type="project" value="GO_Central"/>
</dbReference>
<dbReference type="CTD" id="20194879"/>
<dbReference type="EMBL" id="AMQM01001101">
    <property type="status" value="NOT_ANNOTATED_CDS"/>
    <property type="molecule type" value="Genomic_DNA"/>
</dbReference>
<dbReference type="InterPro" id="IPR011615">
    <property type="entry name" value="p53_DNA-bd"/>
</dbReference>
<dbReference type="KEGG" id="hro:HELRODRAFT_107137"/>
<evidence type="ECO:0000313" key="14">
    <source>
        <dbReference type="EMBL" id="ESN99038.1"/>
    </source>
</evidence>
<evidence type="ECO:0000256" key="8">
    <source>
        <dbReference type="ARBA" id="ARBA00023159"/>
    </source>
</evidence>
<feature type="binding site" evidence="11">
    <location>
        <position position="232"/>
    </location>
    <ligand>
        <name>Zn(2+)</name>
        <dbReference type="ChEBI" id="CHEBI:29105"/>
    </ligand>
</feature>
<dbReference type="HOGENOM" id="CLU_807206_0_0_1"/>
<keyword evidence="8" id="KW-0010">Activator</keyword>
<dbReference type="GO" id="GO:0046872">
    <property type="term" value="F:metal ion binding"/>
    <property type="evidence" value="ECO:0007669"/>
    <property type="project" value="UniProtKB-KW"/>
</dbReference>
<evidence type="ECO:0000256" key="10">
    <source>
        <dbReference type="ARBA" id="ARBA00023242"/>
    </source>
</evidence>
<dbReference type="PANTHER" id="PTHR11447:SF16">
    <property type="entry name" value="P53 PROTEIN LONG FORM VARIANT 1"/>
    <property type="match status" value="1"/>
</dbReference>
<keyword evidence="3" id="KW-0053">Apoptosis</keyword>
<feature type="binding site" evidence="11">
    <location>
        <position position="178"/>
    </location>
    <ligand>
        <name>Zn(2+)</name>
        <dbReference type="ChEBI" id="CHEBI:29105"/>
    </ligand>
</feature>
<reference evidence="15" key="3">
    <citation type="submission" date="2015-06" db="UniProtKB">
        <authorList>
            <consortium name="EnsemblMetazoa"/>
        </authorList>
    </citation>
    <scope>IDENTIFICATION</scope>
</reference>
<comment type="similarity">
    <text evidence="2">Belongs to the p53 family.</text>
</comment>
<gene>
    <name evidence="15" type="primary">20194879</name>
    <name evidence="14" type="ORF">HELRODRAFT_107137</name>
</gene>
<dbReference type="OMA" id="LNIRICA"/>
<dbReference type="OrthoDB" id="5915660at2759"/>
<comment type="subcellular location">
    <subcellularLocation>
        <location evidence="1">Nucleus</location>
    </subcellularLocation>
</comment>
<organism evidence="15 16">
    <name type="scientific">Helobdella robusta</name>
    <name type="common">Californian leech</name>
    <dbReference type="NCBI Taxonomy" id="6412"/>
    <lineage>
        <taxon>Eukaryota</taxon>
        <taxon>Metazoa</taxon>
        <taxon>Spiralia</taxon>
        <taxon>Lophotrochozoa</taxon>
        <taxon>Annelida</taxon>
        <taxon>Clitellata</taxon>
        <taxon>Hirudinea</taxon>
        <taxon>Rhynchobdellida</taxon>
        <taxon>Glossiphoniidae</taxon>
        <taxon>Helobdella</taxon>
    </lineage>
</organism>
<evidence type="ECO:0000256" key="5">
    <source>
        <dbReference type="ARBA" id="ARBA00022833"/>
    </source>
</evidence>
<dbReference type="PRINTS" id="PR00386">
    <property type="entry name" value="P53SUPPRESSR"/>
</dbReference>
<dbReference type="Gene3D" id="2.60.40.720">
    <property type="match status" value="1"/>
</dbReference>
<dbReference type="EMBL" id="KB097143">
    <property type="protein sequence ID" value="ESN99038.1"/>
    <property type="molecule type" value="Genomic_DNA"/>
</dbReference>
<dbReference type="SUPFAM" id="SSF49417">
    <property type="entry name" value="p53-like transcription factors"/>
    <property type="match status" value="1"/>
</dbReference>
<keyword evidence="9" id="KW-0804">Transcription</keyword>
<keyword evidence="7" id="KW-0238">DNA-binding</keyword>
<dbReference type="GO" id="GO:0042771">
    <property type="term" value="P:intrinsic apoptotic signaling pathway in response to DNA damage by p53 class mediator"/>
    <property type="evidence" value="ECO:0000318"/>
    <property type="project" value="GO_Central"/>
</dbReference>
<evidence type="ECO:0000256" key="1">
    <source>
        <dbReference type="ARBA" id="ARBA00004123"/>
    </source>
</evidence>
<keyword evidence="5 11" id="KW-0862">Zinc</keyword>
<evidence type="ECO:0000256" key="4">
    <source>
        <dbReference type="ARBA" id="ARBA00022723"/>
    </source>
</evidence>
<dbReference type="GO" id="GO:1990841">
    <property type="term" value="F:promoter-specific chromatin binding"/>
    <property type="evidence" value="ECO:0000318"/>
    <property type="project" value="GO_Central"/>
</dbReference>
<feature type="domain" description="p53 DNA-binding" evidence="13">
    <location>
        <begin position="99"/>
        <end position="281"/>
    </location>
</feature>
<reference evidence="16" key="1">
    <citation type="submission" date="2012-12" db="EMBL/GenBank/DDBJ databases">
        <authorList>
            <person name="Hellsten U."/>
            <person name="Grimwood J."/>
            <person name="Chapman J.A."/>
            <person name="Shapiro H."/>
            <person name="Aerts A."/>
            <person name="Otillar R.P."/>
            <person name="Terry A.Y."/>
            <person name="Boore J.L."/>
            <person name="Simakov O."/>
            <person name="Marletaz F."/>
            <person name="Cho S.-J."/>
            <person name="Edsinger-Gonzales E."/>
            <person name="Havlak P."/>
            <person name="Kuo D.-H."/>
            <person name="Larsson T."/>
            <person name="Lv J."/>
            <person name="Arendt D."/>
            <person name="Savage R."/>
            <person name="Osoegawa K."/>
            <person name="de Jong P."/>
            <person name="Lindberg D.R."/>
            <person name="Seaver E.C."/>
            <person name="Weisblat D.A."/>
            <person name="Putnam N.H."/>
            <person name="Grigoriev I.V."/>
            <person name="Rokhsar D.S."/>
        </authorList>
    </citation>
    <scope>NUCLEOTIDE SEQUENCE</scope>
</reference>
<dbReference type="GeneID" id="20194879"/>
<dbReference type="Proteomes" id="UP000015101">
    <property type="component" value="Unassembled WGS sequence"/>
</dbReference>
<comment type="cofactor">
    <cofactor evidence="11">
        <name>Zn(2+)</name>
        <dbReference type="ChEBI" id="CHEBI:29105"/>
    </cofactor>
    <text evidence="11">Binds 1 zinc ion per subunit.</text>
</comment>
<dbReference type="Pfam" id="PF00870">
    <property type="entry name" value="P53"/>
    <property type="match status" value="1"/>
</dbReference>